<evidence type="ECO:0000259" key="12">
    <source>
        <dbReference type="Pfam" id="PF00482"/>
    </source>
</evidence>
<dbReference type="PROSITE" id="PS00874">
    <property type="entry name" value="T2SP_F"/>
    <property type="match status" value="1"/>
</dbReference>
<evidence type="ECO:0000256" key="7">
    <source>
        <dbReference type="ARBA" id="ARBA00022989"/>
    </source>
</evidence>
<dbReference type="PRINTS" id="PR00812">
    <property type="entry name" value="BCTERIALGSPF"/>
</dbReference>
<evidence type="ECO:0000256" key="3">
    <source>
        <dbReference type="ARBA" id="ARBA00022448"/>
    </source>
</evidence>
<evidence type="ECO:0000256" key="2">
    <source>
        <dbReference type="ARBA" id="ARBA00005745"/>
    </source>
</evidence>
<evidence type="ECO:0000256" key="6">
    <source>
        <dbReference type="ARBA" id="ARBA00022692"/>
    </source>
</evidence>
<feature type="region of interest" description="Disordered" evidence="10">
    <location>
        <begin position="1"/>
        <end position="21"/>
    </location>
</feature>
<dbReference type="PATRIC" id="fig|914150.5.peg.1705"/>
<dbReference type="STRING" id="914150.TQ33_1684"/>
<dbReference type="Pfam" id="PF00482">
    <property type="entry name" value="T2SSF"/>
    <property type="match status" value="2"/>
</dbReference>
<keyword evidence="6 9" id="KW-0812">Transmembrane</keyword>
<gene>
    <name evidence="13" type="ORF">TQ33_1684</name>
</gene>
<feature type="domain" description="Type II secretion system protein GspF" evidence="12">
    <location>
        <begin position="286"/>
        <end position="407"/>
    </location>
</feature>
<dbReference type="RefSeq" id="WP_046561674.1">
    <property type="nucleotide sequence ID" value="NZ_CP010975.1"/>
</dbReference>
<comment type="subcellular location">
    <subcellularLocation>
        <location evidence="1 9">Cell inner membrane</location>
        <topology evidence="1 9">Multi-pass membrane protein</topology>
    </subcellularLocation>
</comment>
<keyword evidence="8 11" id="KW-0472">Membrane</keyword>
<feature type="transmembrane region" description="Helical" evidence="11">
    <location>
        <begin position="388"/>
        <end position="408"/>
    </location>
</feature>
<dbReference type="EMBL" id="CP010975">
    <property type="protein sequence ID" value="AKE52626.1"/>
    <property type="molecule type" value="Genomic_DNA"/>
</dbReference>
<proteinExistence type="inferred from homology"/>
<comment type="similarity">
    <text evidence="2 9">Belongs to the GSP F family.</text>
</comment>
<dbReference type="OrthoDB" id="9805682at2"/>
<evidence type="ECO:0000256" key="8">
    <source>
        <dbReference type="ARBA" id="ARBA00023136"/>
    </source>
</evidence>
<organism evidence="13 14">
    <name type="scientific">Kangiella geojedonensis</name>
    <dbReference type="NCBI Taxonomy" id="914150"/>
    <lineage>
        <taxon>Bacteria</taxon>
        <taxon>Pseudomonadati</taxon>
        <taxon>Pseudomonadota</taxon>
        <taxon>Gammaproteobacteria</taxon>
        <taxon>Kangiellales</taxon>
        <taxon>Kangiellaceae</taxon>
        <taxon>Kangiella</taxon>
    </lineage>
</organism>
<evidence type="ECO:0000256" key="1">
    <source>
        <dbReference type="ARBA" id="ARBA00004429"/>
    </source>
</evidence>
<name>A0A0F6RD55_9GAMM</name>
<dbReference type="FunFam" id="1.20.81.30:FF:000001">
    <property type="entry name" value="Type II secretion system protein F"/>
    <property type="match status" value="2"/>
</dbReference>
<dbReference type="GO" id="GO:0015628">
    <property type="term" value="P:protein secretion by the type II secretion system"/>
    <property type="evidence" value="ECO:0007669"/>
    <property type="project" value="TreeGrafter"/>
</dbReference>
<dbReference type="Proteomes" id="UP000034071">
    <property type="component" value="Chromosome"/>
</dbReference>
<evidence type="ECO:0000256" key="9">
    <source>
        <dbReference type="RuleBase" id="RU003923"/>
    </source>
</evidence>
<reference evidence="13 14" key="1">
    <citation type="submission" date="2015-02" db="EMBL/GenBank/DDBJ databases">
        <title>Complete genome sequence of Kangiella geojedonensis strain YCS-5T.</title>
        <authorList>
            <person name="Kim K.M."/>
        </authorList>
    </citation>
    <scope>NUCLEOTIDE SEQUENCE [LARGE SCALE GENOMIC DNA]</scope>
    <source>
        <strain evidence="13 14">YCS-5</strain>
    </source>
</reference>
<dbReference type="Gene3D" id="1.20.81.30">
    <property type="entry name" value="Type II secretion system (T2SS), domain F"/>
    <property type="match status" value="2"/>
</dbReference>
<dbReference type="GO" id="GO:0005886">
    <property type="term" value="C:plasma membrane"/>
    <property type="evidence" value="ECO:0007669"/>
    <property type="project" value="UniProtKB-SubCell"/>
</dbReference>
<feature type="compositionally biased region" description="Basic residues" evidence="10">
    <location>
        <begin position="1"/>
        <end position="18"/>
    </location>
</feature>
<accession>A0A0F6RD55</accession>
<keyword evidence="4" id="KW-1003">Cell membrane</keyword>
<evidence type="ECO:0000256" key="4">
    <source>
        <dbReference type="ARBA" id="ARBA00022475"/>
    </source>
</evidence>
<feature type="transmembrane region" description="Helical" evidence="11">
    <location>
        <begin position="183"/>
        <end position="203"/>
    </location>
</feature>
<evidence type="ECO:0000313" key="14">
    <source>
        <dbReference type="Proteomes" id="UP000034071"/>
    </source>
</evidence>
<dbReference type="InterPro" id="IPR001992">
    <property type="entry name" value="T2SS_GspF/T4SS_PilC_CS"/>
</dbReference>
<sequence>MATAVKKRNTSKKQKKQKVFQWKGVNKQGQKVKGSMPAVDADEVKVALRKQGVTPKTVNADLFGSLGGGKKPIKPVDIAVFLRQLATMMKAGVPLVQSFDIIGKGHENASVQDLVLKIKEDVESGNPFATALRGHPKYFDELVCDLIHAGEQSGTLEQMLDRIATYKEKSEALKSKIKKAMMYPIAVIVVSLAVTAVLLIYVVPMFKDLFSGAGADLPALTGMVVAASENMQANWYIYLGVLIAIVFGFAQANKNSPQFREAKDRLLLKIPIFGPLVQKAAVARYARTLATTFAAGVPLVDALDSAAGASGNTVYKKAIMKIKEDVTSGLQINMAMTSTGVFPNMVNQMVAIGEEAGSVDTMLSKVADIYEAEVDDAVDGLSSLIEPFVIVFIGGLVGTIIVAMYLPIFKLGDAF</sequence>
<keyword evidence="5" id="KW-0997">Cell inner membrane</keyword>
<feature type="transmembrane region" description="Helical" evidence="11">
    <location>
        <begin position="235"/>
        <end position="253"/>
    </location>
</feature>
<keyword evidence="3 9" id="KW-0813">Transport</keyword>
<dbReference type="InterPro" id="IPR003004">
    <property type="entry name" value="GspF/PilC"/>
</dbReference>
<dbReference type="InterPro" id="IPR018076">
    <property type="entry name" value="T2SS_GspF_dom"/>
</dbReference>
<keyword evidence="14" id="KW-1185">Reference proteome</keyword>
<dbReference type="PANTHER" id="PTHR30012">
    <property type="entry name" value="GENERAL SECRETION PATHWAY PROTEIN"/>
    <property type="match status" value="1"/>
</dbReference>
<dbReference type="AlphaFoldDB" id="A0A0F6RD55"/>
<evidence type="ECO:0000256" key="11">
    <source>
        <dbReference type="SAM" id="Phobius"/>
    </source>
</evidence>
<evidence type="ECO:0000256" key="10">
    <source>
        <dbReference type="SAM" id="MobiDB-lite"/>
    </source>
</evidence>
<dbReference type="HOGENOM" id="CLU_035032_2_1_6"/>
<evidence type="ECO:0000313" key="13">
    <source>
        <dbReference type="EMBL" id="AKE52626.1"/>
    </source>
</evidence>
<feature type="domain" description="Type II secretion system protein GspF" evidence="12">
    <location>
        <begin position="81"/>
        <end position="204"/>
    </location>
</feature>
<dbReference type="KEGG" id="kge:TQ33_1684"/>
<dbReference type="PANTHER" id="PTHR30012:SF7">
    <property type="entry name" value="PROTEIN TRANSPORT PROTEIN HOFC HOMOLOG"/>
    <property type="match status" value="1"/>
</dbReference>
<dbReference type="InterPro" id="IPR042094">
    <property type="entry name" value="T2SS_GspF_sf"/>
</dbReference>
<evidence type="ECO:0000256" key="5">
    <source>
        <dbReference type="ARBA" id="ARBA00022519"/>
    </source>
</evidence>
<protein>
    <submittedName>
        <fullName evidence="13">Type II secretion system protein</fullName>
    </submittedName>
</protein>
<keyword evidence="7 11" id="KW-1133">Transmembrane helix</keyword>